<name>A0A813RI94_9BILA</name>
<dbReference type="GO" id="GO:0005737">
    <property type="term" value="C:cytoplasm"/>
    <property type="evidence" value="ECO:0007669"/>
    <property type="project" value="TreeGrafter"/>
</dbReference>
<proteinExistence type="predicted"/>
<dbReference type="OrthoDB" id="515366at2759"/>
<dbReference type="Gene3D" id="2.60.40.790">
    <property type="match status" value="1"/>
</dbReference>
<sequence>MSDLNFENLSPKEAKYDEIFLSILQQEGKIEPFLDSVFKFLYRRTDFYLIQETPSQSYGFPANVAKQIVTKTFQKYDSMSKDDLKKRLLSSNEQIASKEKEKSEKPIVKKENQSVLAPQDKKNNTKNEQENFQKNPSSYNGAIRENFCWTQSIKDIDVRVNISPLIKSSKDVKINIDKESLKVSIKEDGNIINDQLTWKVKTDECTWSLFPGDHIHIYLEKVQERWWENLLINEPKIDLKNINPEKPLEDLDQESQAKIKQMMYDKQQKQLGLPTIEEQRNIEILKKAWDAEGSPFRGTPFDPSVLKNSKN</sequence>
<protein>
    <recommendedName>
        <fullName evidence="3">CS domain-containing protein</fullName>
    </recommendedName>
</protein>
<organism evidence="4 5">
    <name type="scientific">Brachionus calyciflorus</name>
    <dbReference type="NCBI Taxonomy" id="104777"/>
    <lineage>
        <taxon>Eukaryota</taxon>
        <taxon>Metazoa</taxon>
        <taxon>Spiralia</taxon>
        <taxon>Gnathifera</taxon>
        <taxon>Rotifera</taxon>
        <taxon>Eurotatoria</taxon>
        <taxon>Monogononta</taxon>
        <taxon>Pseudotrocha</taxon>
        <taxon>Ploima</taxon>
        <taxon>Brachionidae</taxon>
        <taxon>Brachionus</taxon>
    </lineage>
</organism>
<dbReference type="CDD" id="cd06467">
    <property type="entry name" value="p23_NUDC_like"/>
    <property type="match status" value="1"/>
</dbReference>
<reference evidence="4" key="1">
    <citation type="submission" date="2021-02" db="EMBL/GenBank/DDBJ databases">
        <authorList>
            <person name="Nowell W R."/>
        </authorList>
    </citation>
    <scope>NUCLEOTIDE SEQUENCE</scope>
    <source>
        <strain evidence="4">Ploen Becks lab</strain>
    </source>
</reference>
<evidence type="ECO:0000313" key="4">
    <source>
        <dbReference type="EMBL" id="CAF0781724.1"/>
    </source>
</evidence>
<evidence type="ECO:0000259" key="3">
    <source>
        <dbReference type="PROSITE" id="PS51203"/>
    </source>
</evidence>
<dbReference type="PROSITE" id="PS51203">
    <property type="entry name" value="CS"/>
    <property type="match status" value="1"/>
</dbReference>
<dbReference type="PANTHER" id="PTHR12356">
    <property type="entry name" value="NUCLEAR MOVEMENT PROTEIN NUDC"/>
    <property type="match status" value="1"/>
</dbReference>
<feature type="compositionally biased region" description="Basic and acidic residues" evidence="2">
    <location>
        <begin position="119"/>
        <end position="131"/>
    </location>
</feature>
<evidence type="ECO:0000256" key="2">
    <source>
        <dbReference type="SAM" id="MobiDB-lite"/>
    </source>
</evidence>
<dbReference type="InterPro" id="IPR037898">
    <property type="entry name" value="NudC_fam"/>
</dbReference>
<comment type="caution">
    <text evidence="4">The sequence shown here is derived from an EMBL/GenBank/DDBJ whole genome shotgun (WGS) entry which is preliminary data.</text>
</comment>
<accession>A0A813RI94</accession>
<dbReference type="Pfam" id="PF14050">
    <property type="entry name" value="Nudc_N"/>
    <property type="match status" value="1"/>
</dbReference>
<keyword evidence="5" id="KW-1185">Reference proteome</keyword>
<dbReference type="EMBL" id="CAJNOC010000602">
    <property type="protein sequence ID" value="CAF0781724.1"/>
    <property type="molecule type" value="Genomic_DNA"/>
</dbReference>
<dbReference type="InterPro" id="IPR008978">
    <property type="entry name" value="HSP20-like_chaperone"/>
</dbReference>
<feature type="region of interest" description="Disordered" evidence="2">
    <location>
        <begin position="90"/>
        <end position="138"/>
    </location>
</feature>
<evidence type="ECO:0000313" key="5">
    <source>
        <dbReference type="Proteomes" id="UP000663879"/>
    </source>
</evidence>
<feature type="region of interest" description="Disordered" evidence="2">
    <location>
        <begin position="292"/>
        <end position="311"/>
    </location>
</feature>
<dbReference type="InterPro" id="IPR025934">
    <property type="entry name" value="NudC_N_dom"/>
</dbReference>
<evidence type="ECO:0000256" key="1">
    <source>
        <dbReference type="ARBA" id="ARBA00022553"/>
    </source>
</evidence>
<feature type="domain" description="CS" evidence="3">
    <location>
        <begin position="142"/>
        <end position="231"/>
    </location>
</feature>
<dbReference type="PANTHER" id="PTHR12356:SF19">
    <property type="entry name" value="NUDC DOMAIN-CONTAINING PROTEIN 3"/>
    <property type="match status" value="1"/>
</dbReference>
<dbReference type="Proteomes" id="UP000663879">
    <property type="component" value="Unassembled WGS sequence"/>
</dbReference>
<dbReference type="Pfam" id="PF04969">
    <property type="entry name" value="CS"/>
    <property type="match status" value="1"/>
</dbReference>
<dbReference type="InterPro" id="IPR007052">
    <property type="entry name" value="CS_dom"/>
</dbReference>
<dbReference type="GO" id="GO:0051082">
    <property type="term" value="F:unfolded protein binding"/>
    <property type="evidence" value="ECO:0007669"/>
    <property type="project" value="TreeGrafter"/>
</dbReference>
<dbReference type="SUPFAM" id="SSF49764">
    <property type="entry name" value="HSP20-like chaperones"/>
    <property type="match status" value="1"/>
</dbReference>
<feature type="compositionally biased region" description="Basic and acidic residues" evidence="2">
    <location>
        <begin position="96"/>
        <end position="112"/>
    </location>
</feature>
<dbReference type="AlphaFoldDB" id="A0A813RI94"/>
<gene>
    <name evidence="4" type="ORF">OXX778_LOCUS5501</name>
</gene>
<keyword evidence="1" id="KW-0597">Phosphoprotein</keyword>
<dbReference type="GO" id="GO:0006457">
    <property type="term" value="P:protein folding"/>
    <property type="evidence" value="ECO:0007669"/>
    <property type="project" value="TreeGrafter"/>
</dbReference>